<dbReference type="SUPFAM" id="SSF57850">
    <property type="entry name" value="RING/U-box"/>
    <property type="match status" value="1"/>
</dbReference>
<dbReference type="PANTHER" id="PTHR45676">
    <property type="entry name" value="RING-H2 FINGER PROTEIN ATL51-RELATED"/>
    <property type="match status" value="1"/>
</dbReference>
<dbReference type="CDD" id="cd16454">
    <property type="entry name" value="RING-H2_PA-TM-RING"/>
    <property type="match status" value="1"/>
</dbReference>
<evidence type="ECO:0000313" key="4">
    <source>
        <dbReference type="EMBL" id="EWZ28134.1"/>
    </source>
</evidence>
<dbReference type="Gene3D" id="3.30.40.10">
    <property type="entry name" value="Zinc/RING finger domain, C3HC4 (zinc finger)"/>
    <property type="match status" value="1"/>
</dbReference>
<keyword evidence="2" id="KW-1133">Transmembrane helix</keyword>
<accession>W9JCD9</accession>
<dbReference type="UniPathway" id="UPA00143"/>
<evidence type="ECO:0000256" key="2">
    <source>
        <dbReference type="SAM" id="Phobius"/>
    </source>
</evidence>
<feature type="domain" description="RING-type" evidence="3">
    <location>
        <begin position="124"/>
        <end position="166"/>
    </location>
</feature>
<keyword evidence="1" id="KW-0862">Zinc</keyword>
<dbReference type="GO" id="GO:0016567">
    <property type="term" value="P:protein ubiquitination"/>
    <property type="evidence" value="ECO:0007669"/>
    <property type="project" value="UniProtKB-UniPathway"/>
</dbReference>
<dbReference type="EMBL" id="JH717934">
    <property type="protein sequence ID" value="EWZ28134.1"/>
    <property type="molecule type" value="Genomic_DNA"/>
</dbReference>
<dbReference type="PANTHER" id="PTHR45676:SF41">
    <property type="entry name" value="RING-H2 FINGER PROTEIN ATL66"/>
    <property type="match status" value="1"/>
</dbReference>
<keyword evidence="1" id="KW-0863">Zinc-finger</keyword>
<dbReference type="Proteomes" id="UP000030766">
    <property type="component" value="Unassembled WGS sequence"/>
</dbReference>
<evidence type="ECO:0000256" key="1">
    <source>
        <dbReference type="PROSITE-ProRule" id="PRU00175"/>
    </source>
</evidence>
<organism evidence="4">
    <name type="scientific">Fusarium oxysporum Fo47</name>
    <dbReference type="NCBI Taxonomy" id="660027"/>
    <lineage>
        <taxon>Eukaryota</taxon>
        <taxon>Fungi</taxon>
        <taxon>Dikarya</taxon>
        <taxon>Ascomycota</taxon>
        <taxon>Pezizomycotina</taxon>
        <taxon>Sordariomycetes</taxon>
        <taxon>Hypocreomycetidae</taxon>
        <taxon>Hypocreales</taxon>
        <taxon>Nectriaceae</taxon>
        <taxon>Fusarium</taxon>
        <taxon>Fusarium oxysporum species complex</taxon>
    </lineage>
</organism>
<keyword evidence="2" id="KW-0812">Transmembrane</keyword>
<feature type="transmembrane region" description="Helical" evidence="2">
    <location>
        <begin position="21"/>
        <end position="45"/>
    </location>
</feature>
<dbReference type="GO" id="GO:0008270">
    <property type="term" value="F:zinc ion binding"/>
    <property type="evidence" value="ECO:0007669"/>
    <property type="project" value="UniProtKB-KW"/>
</dbReference>
<dbReference type="InterPro" id="IPR001841">
    <property type="entry name" value="Znf_RING"/>
</dbReference>
<reference evidence="4" key="1">
    <citation type="submission" date="2011-06" db="EMBL/GenBank/DDBJ databases">
        <title>The Genome Sequence of Fusarium oxysporum Fo47.</title>
        <authorList>
            <consortium name="The Broad Institute Genome Sequencing Platform"/>
            <person name="Ma L.-J."/>
            <person name="Gale L.R."/>
            <person name="Schwartz D.C."/>
            <person name="Zhou S."/>
            <person name="Corby-Kistler H."/>
            <person name="Young S.K."/>
            <person name="Zeng Q."/>
            <person name="Gargeya S."/>
            <person name="Fitzgerald M."/>
            <person name="Haas B."/>
            <person name="Abouelleil A."/>
            <person name="Alvarado L."/>
            <person name="Arachchi H.M."/>
            <person name="Berlin A."/>
            <person name="Brown A."/>
            <person name="Chapman S.B."/>
            <person name="Chen Z."/>
            <person name="Dunbar C."/>
            <person name="Freedman E."/>
            <person name="Gearin G."/>
            <person name="Gellesch M."/>
            <person name="Goldberg J."/>
            <person name="Griggs A."/>
            <person name="Gujja S."/>
            <person name="Heiman D."/>
            <person name="Howarth C."/>
            <person name="Larson L."/>
            <person name="Lui A."/>
            <person name="MacDonald P.J.P."/>
            <person name="Mehta T."/>
            <person name="Montmayeur A."/>
            <person name="Murphy C."/>
            <person name="Neiman D."/>
            <person name="Pearson M."/>
            <person name="Priest M."/>
            <person name="Roberts A."/>
            <person name="Saif S."/>
            <person name="Shea T."/>
            <person name="Shenoy N."/>
            <person name="Sisk P."/>
            <person name="Stolte C."/>
            <person name="Sykes S."/>
            <person name="Wortman J."/>
            <person name="Nusbaum C."/>
            <person name="Birren B."/>
        </authorList>
    </citation>
    <scope>NUCLEOTIDE SEQUENCE [LARGE SCALE GENOMIC DNA]</scope>
    <source>
        <strain evidence="4">Fo47</strain>
    </source>
</reference>
<dbReference type="InterPro" id="IPR013083">
    <property type="entry name" value="Znf_RING/FYVE/PHD"/>
</dbReference>
<reference evidence="4" key="2">
    <citation type="submission" date="2012-06" db="EMBL/GenBank/DDBJ databases">
        <title>Annotation of the Genome Sequence of Fusarium oxysporum Fo47.</title>
        <authorList>
            <consortium name="The Broad Institute Genomics Platform"/>
            <person name="Ma L.-J."/>
            <person name="Corby-Kistler H."/>
            <person name="Broz K."/>
            <person name="Gale L.R."/>
            <person name="Jonkers W."/>
            <person name="O'Donnell K."/>
            <person name="Ploetz R."/>
            <person name="Steinberg C."/>
            <person name="Schwartz D.C."/>
            <person name="VanEtten H."/>
            <person name="Zhou S."/>
            <person name="Young S.K."/>
            <person name="Zeng Q."/>
            <person name="Gargeya S."/>
            <person name="Fitzgerald M."/>
            <person name="Abouelleil A."/>
            <person name="Alvarado L."/>
            <person name="Chapman S.B."/>
            <person name="Gainer-Dewar J."/>
            <person name="Goldberg J."/>
            <person name="Griggs A."/>
            <person name="Gujja S."/>
            <person name="Hansen M."/>
            <person name="Howarth C."/>
            <person name="Imamovic A."/>
            <person name="Ireland A."/>
            <person name="Larimer J."/>
            <person name="McCowan C."/>
            <person name="Murphy C."/>
            <person name="Pearson M."/>
            <person name="Poon T.W."/>
            <person name="Priest M."/>
            <person name="Roberts A."/>
            <person name="Saif S."/>
            <person name="Shea T."/>
            <person name="Sykes S."/>
            <person name="Wortman J."/>
            <person name="Nusbaum C."/>
            <person name="Birren B."/>
        </authorList>
    </citation>
    <scope>NUCLEOTIDE SEQUENCE</scope>
    <source>
        <strain evidence="4">Fo47</strain>
    </source>
</reference>
<dbReference type="SMART" id="SM00184">
    <property type="entry name" value="RING"/>
    <property type="match status" value="1"/>
</dbReference>
<sequence>MGFIAGNPAQPSDNGASTSGVLIPFLVVFSFILGVPFLFIILHVAPSKFMRSMLMLINKSHLVRLLRRNRHPQRDVESTNTIPRETVDLRSLNDANPSQKYKRVEEFKRQGTWNSTQTSLAEVCAICLEVLVDEDNIRQLKCKHLFHIRCIDLWFQKHHVNCPLCKAILIPTRGCDPGPAEAR</sequence>
<evidence type="ECO:0000259" key="3">
    <source>
        <dbReference type="PROSITE" id="PS50089"/>
    </source>
</evidence>
<proteinExistence type="predicted"/>
<dbReference type="HOGENOM" id="CLU_013137_18_3_1"/>
<dbReference type="Pfam" id="PF13639">
    <property type="entry name" value="zf-RING_2"/>
    <property type="match status" value="1"/>
</dbReference>
<gene>
    <name evidence="4" type="ORF">FOZG_18153</name>
</gene>
<dbReference type="PROSITE" id="PS50089">
    <property type="entry name" value="ZF_RING_2"/>
    <property type="match status" value="1"/>
</dbReference>
<keyword evidence="1" id="KW-0479">Metal-binding</keyword>
<dbReference type="VEuPathDB" id="FungiDB:FOZG_18153"/>
<protein>
    <recommendedName>
        <fullName evidence="3">RING-type domain-containing protein</fullName>
    </recommendedName>
</protein>
<dbReference type="AlphaFoldDB" id="W9JCD9"/>
<name>W9JCD9_FUSOX</name>
<keyword evidence="2" id="KW-0472">Membrane</keyword>